<dbReference type="EMBL" id="BARU01008704">
    <property type="protein sequence ID" value="GAH44307.1"/>
    <property type="molecule type" value="Genomic_DNA"/>
</dbReference>
<dbReference type="Gene3D" id="3.40.50.1820">
    <property type="entry name" value="alpha/beta hydrolase"/>
    <property type="match status" value="1"/>
</dbReference>
<name>X1FH67_9ZZZZ</name>
<comment type="caution">
    <text evidence="2">The sequence shown here is derived from an EMBL/GenBank/DDBJ whole genome shotgun (WGS) entry which is preliminary data.</text>
</comment>
<dbReference type="SUPFAM" id="SSF53474">
    <property type="entry name" value="alpha/beta-Hydrolases"/>
    <property type="match status" value="1"/>
</dbReference>
<accession>X1FH67</accession>
<dbReference type="InterPro" id="IPR029058">
    <property type="entry name" value="AB_hydrolase_fold"/>
</dbReference>
<reference evidence="2" key="1">
    <citation type="journal article" date="2014" name="Front. Microbiol.">
        <title>High frequency of phylogenetically diverse reductive dehalogenase-homologous genes in deep subseafloor sedimentary metagenomes.</title>
        <authorList>
            <person name="Kawai M."/>
            <person name="Futagami T."/>
            <person name="Toyoda A."/>
            <person name="Takaki Y."/>
            <person name="Nishi S."/>
            <person name="Hori S."/>
            <person name="Arai W."/>
            <person name="Tsubouchi T."/>
            <person name="Morono Y."/>
            <person name="Uchiyama I."/>
            <person name="Ito T."/>
            <person name="Fujiyama A."/>
            <person name="Inagaki F."/>
            <person name="Takami H."/>
        </authorList>
    </citation>
    <scope>NUCLEOTIDE SEQUENCE</scope>
    <source>
        <strain evidence="2">Expedition CK06-06</strain>
    </source>
</reference>
<evidence type="ECO:0008006" key="3">
    <source>
        <dbReference type="Google" id="ProtNLM"/>
    </source>
</evidence>
<sequence>MNDEYLDVDGINIHYHEYTNDGETIIFLHFGFSSLAMWNGVVPFFEGKYRLILPDY</sequence>
<proteinExistence type="predicted"/>
<evidence type="ECO:0000256" key="1">
    <source>
        <dbReference type="SAM" id="Phobius"/>
    </source>
</evidence>
<keyword evidence="1" id="KW-0812">Transmembrane</keyword>
<organism evidence="2">
    <name type="scientific">marine sediment metagenome</name>
    <dbReference type="NCBI Taxonomy" id="412755"/>
    <lineage>
        <taxon>unclassified sequences</taxon>
        <taxon>metagenomes</taxon>
        <taxon>ecological metagenomes</taxon>
    </lineage>
</organism>
<keyword evidence="1" id="KW-0472">Membrane</keyword>
<feature type="transmembrane region" description="Helical" evidence="1">
    <location>
        <begin position="25"/>
        <end position="45"/>
    </location>
</feature>
<gene>
    <name evidence="2" type="ORF">S03H2_16947</name>
</gene>
<dbReference type="AlphaFoldDB" id="X1FH67"/>
<protein>
    <recommendedName>
        <fullName evidence="3">AB hydrolase-1 domain-containing protein</fullName>
    </recommendedName>
</protein>
<keyword evidence="1" id="KW-1133">Transmembrane helix</keyword>
<evidence type="ECO:0000313" key="2">
    <source>
        <dbReference type="EMBL" id="GAH44307.1"/>
    </source>
</evidence>